<comment type="caution">
    <text evidence="2">The sequence shown here is derived from an EMBL/GenBank/DDBJ whole genome shotgun (WGS) entry which is preliminary data.</text>
</comment>
<feature type="region of interest" description="Disordered" evidence="1">
    <location>
        <begin position="1"/>
        <end position="22"/>
    </location>
</feature>
<dbReference type="Proteomes" id="UP000271974">
    <property type="component" value="Unassembled WGS sequence"/>
</dbReference>
<reference evidence="2 3" key="1">
    <citation type="submission" date="2019-01" db="EMBL/GenBank/DDBJ databases">
        <title>A draft genome assembly of the solar-powered sea slug Elysia chlorotica.</title>
        <authorList>
            <person name="Cai H."/>
            <person name="Li Q."/>
            <person name="Fang X."/>
            <person name="Li J."/>
            <person name="Curtis N.E."/>
            <person name="Altenburger A."/>
            <person name="Shibata T."/>
            <person name="Feng M."/>
            <person name="Maeda T."/>
            <person name="Schwartz J.A."/>
            <person name="Shigenobu S."/>
            <person name="Lundholm N."/>
            <person name="Nishiyama T."/>
            <person name="Yang H."/>
            <person name="Hasebe M."/>
            <person name="Li S."/>
            <person name="Pierce S.K."/>
            <person name="Wang J."/>
        </authorList>
    </citation>
    <scope>NUCLEOTIDE SEQUENCE [LARGE SCALE GENOMIC DNA]</scope>
    <source>
        <strain evidence="2">EC2010</strain>
        <tissue evidence="2">Whole organism of an adult</tissue>
    </source>
</reference>
<evidence type="ECO:0008006" key="4">
    <source>
        <dbReference type="Google" id="ProtNLM"/>
    </source>
</evidence>
<dbReference type="EMBL" id="RQTK01000002">
    <property type="protein sequence ID" value="RUS92140.1"/>
    <property type="molecule type" value="Genomic_DNA"/>
</dbReference>
<organism evidence="2 3">
    <name type="scientific">Elysia chlorotica</name>
    <name type="common">Eastern emerald elysia</name>
    <name type="synonym">Sea slug</name>
    <dbReference type="NCBI Taxonomy" id="188477"/>
    <lineage>
        <taxon>Eukaryota</taxon>
        <taxon>Metazoa</taxon>
        <taxon>Spiralia</taxon>
        <taxon>Lophotrochozoa</taxon>
        <taxon>Mollusca</taxon>
        <taxon>Gastropoda</taxon>
        <taxon>Heterobranchia</taxon>
        <taxon>Euthyneura</taxon>
        <taxon>Panpulmonata</taxon>
        <taxon>Sacoglossa</taxon>
        <taxon>Placobranchoidea</taxon>
        <taxon>Plakobranchidae</taxon>
        <taxon>Elysia</taxon>
    </lineage>
</organism>
<evidence type="ECO:0000313" key="2">
    <source>
        <dbReference type="EMBL" id="RUS92140.1"/>
    </source>
</evidence>
<evidence type="ECO:0000256" key="1">
    <source>
        <dbReference type="SAM" id="MobiDB-lite"/>
    </source>
</evidence>
<protein>
    <recommendedName>
        <fullName evidence="4">RNase H type-1 domain-containing protein</fullName>
    </recommendedName>
</protein>
<name>A0A433UDW1_ELYCH</name>
<gene>
    <name evidence="2" type="ORF">EGW08_000164</name>
</gene>
<dbReference type="AlphaFoldDB" id="A0A433UDW1"/>
<sequence>MPEPGGVAQPSDWPPASPHLQDYTTLQSGSSASTMLWLEPTHQPKICMMINLCACLAGVCQIGLLAPGQLLAIVFRSHVGMEGNEMADEFAKIGLKLEPTQVQIPASDAKPIVQKFIRDNWKVPQKLNMLSSGLEARQKSGQSTRMVTGDGSDSLRQSKRQVLQAEEGGGWRAGNAQHQFNSQRGKMRVLVLPITDIEKGFDEDKTAWRNR</sequence>
<evidence type="ECO:0000313" key="3">
    <source>
        <dbReference type="Proteomes" id="UP000271974"/>
    </source>
</evidence>
<proteinExistence type="predicted"/>
<keyword evidence="3" id="KW-1185">Reference proteome</keyword>
<feature type="region of interest" description="Disordered" evidence="1">
    <location>
        <begin position="134"/>
        <end position="179"/>
    </location>
</feature>
<dbReference type="OrthoDB" id="6155456at2759"/>
<accession>A0A433UDW1</accession>